<dbReference type="InterPro" id="IPR050678">
    <property type="entry name" value="DNA_Partitioning_ATPase"/>
</dbReference>
<feature type="domain" description="AAA" evidence="2">
    <location>
        <begin position="2"/>
        <end position="176"/>
    </location>
</feature>
<dbReference type="CDD" id="cd02042">
    <property type="entry name" value="ParAB_family"/>
    <property type="match status" value="1"/>
</dbReference>
<dbReference type="Pfam" id="PF13614">
    <property type="entry name" value="AAA_31"/>
    <property type="match status" value="1"/>
</dbReference>
<proteinExistence type="inferred from homology"/>
<dbReference type="Proteomes" id="UP000238762">
    <property type="component" value="Unassembled WGS sequence"/>
</dbReference>
<dbReference type="PANTHER" id="PTHR13696:SF52">
    <property type="entry name" value="PARA FAMILY PROTEIN CT_582"/>
    <property type="match status" value="1"/>
</dbReference>
<sequence length="250" mass="27369">MTKIIATFNQAGGVAKTTLVQNLGYHLHLNKHPTLLVDMDPQGSLTTFMGLEPHELEETISNSILHEEIPLPIHLNLHGCDLIPANITLSAVELQLASVMAREVRLKQVLQSLSSTYDYILIDCPPSLGILSILSLAAATHVLVPIQTHFKAFKGTELLLDTIKQIRKHVNPQLAIAGFVPTLFTNANQDKSILEALEQQLSSLAKVYPAIPRATAFADAAMNRQPLAIYSPKHPSLDVLNKIAQGMDRL</sequence>
<evidence type="ECO:0000313" key="4">
    <source>
        <dbReference type="Proteomes" id="UP000238762"/>
    </source>
</evidence>
<name>A0A2T1BZE8_9CYAN</name>
<dbReference type="InterPro" id="IPR027417">
    <property type="entry name" value="P-loop_NTPase"/>
</dbReference>
<dbReference type="OrthoDB" id="479754at2"/>
<gene>
    <name evidence="3" type="ORF">C7B64_18620</name>
</gene>
<dbReference type="RefSeq" id="WP_106290160.1">
    <property type="nucleotide sequence ID" value="NZ_CAWNTC010000141.1"/>
</dbReference>
<reference evidence="3 4" key="2">
    <citation type="submission" date="2018-03" db="EMBL/GenBank/DDBJ databases">
        <title>The ancient ancestry and fast evolution of plastids.</title>
        <authorList>
            <person name="Moore K.R."/>
            <person name="Magnabosco C."/>
            <person name="Momper L."/>
            <person name="Gold D.A."/>
            <person name="Bosak T."/>
            <person name="Fournier G.P."/>
        </authorList>
    </citation>
    <scope>NUCLEOTIDE SEQUENCE [LARGE SCALE GENOMIC DNA]</scope>
    <source>
        <strain evidence="3 4">CCAP 1448/3</strain>
    </source>
</reference>
<accession>A0A2T1BZE8</accession>
<dbReference type="SUPFAM" id="SSF52540">
    <property type="entry name" value="P-loop containing nucleoside triphosphate hydrolases"/>
    <property type="match status" value="1"/>
</dbReference>
<evidence type="ECO:0000259" key="2">
    <source>
        <dbReference type="Pfam" id="PF13614"/>
    </source>
</evidence>
<dbReference type="InterPro" id="IPR025669">
    <property type="entry name" value="AAA_dom"/>
</dbReference>
<organism evidence="3 4">
    <name type="scientific">Merismopedia glauca CCAP 1448/3</name>
    <dbReference type="NCBI Taxonomy" id="1296344"/>
    <lineage>
        <taxon>Bacteria</taxon>
        <taxon>Bacillati</taxon>
        <taxon>Cyanobacteriota</taxon>
        <taxon>Cyanophyceae</taxon>
        <taxon>Synechococcales</taxon>
        <taxon>Merismopediaceae</taxon>
        <taxon>Merismopedia</taxon>
    </lineage>
</organism>
<reference evidence="3 4" key="1">
    <citation type="submission" date="2018-02" db="EMBL/GenBank/DDBJ databases">
        <authorList>
            <person name="Cohen D.B."/>
            <person name="Kent A.D."/>
        </authorList>
    </citation>
    <scope>NUCLEOTIDE SEQUENCE [LARGE SCALE GENOMIC DNA]</scope>
    <source>
        <strain evidence="3 4">CCAP 1448/3</strain>
    </source>
</reference>
<protein>
    <submittedName>
        <fullName evidence="3">Chromosome partitioning protein ParA</fullName>
    </submittedName>
</protein>
<dbReference type="FunFam" id="3.40.50.300:FF:000285">
    <property type="entry name" value="Sporulation initiation inhibitor Soj"/>
    <property type="match status" value="1"/>
</dbReference>
<comment type="caution">
    <text evidence="3">The sequence shown here is derived from an EMBL/GenBank/DDBJ whole genome shotgun (WGS) entry which is preliminary data.</text>
</comment>
<dbReference type="AlphaFoldDB" id="A0A2T1BZE8"/>
<dbReference type="PANTHER" id="PTHR13696">
    <property type="entry name" value="P-LOOP CONTAINING NUCLEOSIDE TRIPHOSPHATE HYDROLASE"/>
    <property type="match status" value="1"/>
</dbReference>
<keyword evidence="4" id="KW-1185">Reference proteome</keyword>
<dbReference type="Gene3D" id="3.40.50.300">
    <property type="entry name" value="P-loop containing nucleotide triphosphate hydrolases"/>
    <property type="match status" value="1"/>
</dbReference>
<dbReference type="EMBL" id="PVWJ01000110">
    <property type="protein sequence ID" value="PSB01405.1"/>
    <property type="molecule type" value="Genomic_DNA"/>
</dbReference>
<evidence type="ECO:0000313" key="3">
    <source>
        <dbReference type="EMBL" id="PSB01405.1"/>
    </source>
</evidence>
<evidence type="ECO:0000256" key="1">
    <source>
        <dbReference type="ARBA" id="ARBA00006976"/>
    </source>
</evidence>
<comment type="similarity">
    <text evidence="1">Belongs to the ParA family.</text>
</comment>